<evidence type="ECO:0000313" key="2">
    <source>
        <dbReference type="Proteomes" id="UP000016923"/>
    </source>
</evidence>
<gene>
    <name evidence="1" type="ORF">F503_08569</name>
</gene>
<dbReference type="VEuPathDB" id="FungiDB:F503_08569"/>
<dbReference type="OMA" id="IASKHYY"/>
<dbReference type="Proteomes" id="UP000016923">
    <property type="component" value="Unassembled WGS sequence"/>
</dbReference>
<name>S3BPG6_OPHP1</name>
<reference evidence="1 2" key="1">
    <citation type="journal article" date="2013" name="BMC Genomics">
        <title>The genome and transcriptome of the pine saprophyte Ophiostoma piceae, and a comparison with the bark beetle-associated pine pathogen Grosmannia clavigera.</title>
        <authorList>
            <person name="Haridas S."/>
            <person name="Wang Y."/>
            <person name="Lim L."/>
            <person name="Massoumi Alamouti S."/>
            <person name="Jackman S."/>
            <person name="Docking R."/>
            <person name="Robertson G."/>
            <person name="Birol I."/>
            <person name="Bohlmann J."/>
            <person name="Breuil C."/>
        </authorList>
    </citation>
    <scope>NUCLEOTIDE SEQUENCE [LARGE SCALE GENOMIC DNA]</scope>
    <source>
        <strain evidence="1 2">UAMH 11346</strain>
    </source>
</reference>
<organism evidence="1 2">
    <name type="scientific">Ophiostoma piceae (strain UAMH 11346)</name>
    <name type="common">Sap stain fungus</name>
    <dbReference type="NCBI Taxonomy" id="1262450"/>
    <lineage>
        <taxon>Eukaryota</taxon>
        <taxon>Fungi</taxon>
        <taxon>Dikarya</taxon>
        <taxon>Ascomycota</taxon>
        <taxon>Pezizomycotina</taxon>
        <taxon>Sordariomycetes</taxon>
        <taxon>Sordariomycetidae</taxon>
        <taxon>Ophiostomatales</taxon>
        <taxon>Ophiostomataceae</taxon>
        <taxon>Ophiostoma</taxon>
    </lineage>
</organism>
<dbReference type="EMBL" id="KE148182">
    <property type="protein sequence ID" value="EPE02257.1"/>
    <property type="molecule type" value="Genomic_DNA"/>
</dbReference>
<evidence type="ECO:0000313" key="1">
    <source>
        <dbReference type="EMBL" id="EPE02257.1"/>
    </source>
</evidence>
<dbReference type="OrthoDB" id="5199918at2759"/>
<dbReference type="HOGENOM" id="CLU_152044_1_0_1"/>
<proteinExistence type="predicted"/>
<protein>
    <submittedName>
        <fullName evidence="1">Uncharacterized protein</fullName>
    </submittedName>
</protein>
<accession>S3BPG6</accession>
<sequence>MSGAKVLSTKVITTLVKGSRSVQVGYVDSTDRWKRPFLSDTVRDKFTETTEGYIDTLRPDTKMVALQETPHQSAADNRTHFTAVELNGAGKVTSKRHFAVK</sequence>
<dbReference type="eggNOG" id="ENOG502T26F">
    <property type="taxonomic scope" value="Eukaryota"/>
</dbReference>
<keyword evidence="2" id="KW-1185">Reference proteome</keyword>
<dbReference type="AlphaFoldDB" id="S3BPG6"/>